<dbReference type="PANTHER" id="PTHR36150">
    <property type="entry name" value="DNA GYRASE INHIBITOR YACG"/>
    <property type="match status" value="1"/>
</dbReference>
<evidence type="ECO:0000256" key="2">
    <source>
        <dbReference type="ARBA" id="ARBA00022833"/>
    </source>
</evidence>
<comment type="similarity">
    <text evidence="3">Belongs to the DNA gyrase inhibitor YacG family.</text>
</comment>
<evidence type="ECO:0000313" key="4">
    <source>
        <dbReference type="EMBL" id="MFA9478395.1"/>
    </source>
</evidence>
<accession>A0ABV4U462</accession>
<name>A0ABV4U462_9BACT</name>
<dbReference type="HAMAP" id="MF_00649">
    <property type="entry name" value="DNA_gyrase_inhibitor_YacG"/>
    <property type="match status" value="1"/>
</dbReference>
<evidence type="ECO:0000313" key="5">
    <source>
        <dbReference type="Proteomes" id="UP001575105"/>
    </source>
</evidence>
<dbReference type="Proteomes" id="UP001575105">
    <property type="component" value="Unassembled WGS sequence"/>
</dbReference>
<gene>
    <name evidence="3" type="primary">yacG</name>
    <name evidence="4" type="ORF">ACERK3_08810</name>
</gene>
<feature type="binding site" evidence="3">
    <location>
        <position position="21"/>
    </location>
    <ligand>
        <name>Zn(2+)</name>
        <dbReference type="ChEBI" id="CHEBI:29105"/>
    </ligand>
</feature>
<dbReference type="Pfam" id="PF03884">
    <property type="entry name" value="YacG"/>
    <property type="match status" value="1"/>
</dbReference>
<keyword evidence="1 3" id="KW-0479">Metal-binding</keyword>
<comment type="caution">
    <text evidence="4">The sequence shown here is derived from an EMBL/GenBank/DDBJ whole genome shotgun (WGS) entry which is preliminary data.</text>
</comment>
<sequence>MPELPLEPEENVDPRSDCPVCKKAVRADSPTYPFCCARCRTIDLGRWLDEDYVISRPIEQSDLDEE</sequence>
<protein>
    <recommendedName>
        <fullName evidence="3">DNA gyrase inhibitor YacG</fullName>
    </recommendedName>
</protein>
<comment type="subunit">
    <text evidence="3">Interacts with GyrB.</text>
</comment>
<comment type="cofactor">
    <cofactor evidence="3">
        <name>Zn(2+)</name>
        <dbReference type="ChEBI" id="CHEBI:29105"/>
    </cofactor>
    <text evidence="3">Binds 1 zinc ion.</text>
</comment>
<dbReference type="InterPro" id="IPR013088">
    <property type="entry name" value="Znf_NHR/GATA"/>
</dbReference>
<dbReference type="SUPFAM" id="SSF57716">
    <property type="entry name" value="Glucocorticoid receptor-like (DNA-binding domain)"/>
    <property type="match status" value="1"/>
</dbReference>
<proteinExistence type="inferred from homology"/>
<dbReference type="RefSeq" id="WP_425345323.1">
    <property type="nucleotide sequence ID" value="NZ_JBGUBD010000005.1"/>
</dbReference>
<dbReference type="InterPro" id="IPR005584">
    <property type="entry name" value="DNA_gyrase_inhibitor_YacG"/>
</dbReference>
<organism evidence="4 5">
    <name type="scientific">Natronomicrosphaera hydrolytica</name>
    <dbReference type="NCBI Taxonomy" id="3242702"/>
    <lineage>
        <taxon>Bacteria</taxon>
        <taxon>Pseudomonadati</taxon>
        <taxon>Planctomycetota</taxon>
        <taxon>Phycisphaerae</taxon>
        <taxon>Phycisphaerales</taxon>
        <taxon>Phycisphaeraceae</taxon>
        <taxon>Natronomicrosphaera</taxon>
    </lineage>
</organism>
<comment type="function">
    <text evidence="3">Inhibits all the catalytic activities of DNA gyrase by preventing its interaction with DNA. Acts by binding directly to the C-terminal domain of GyrB, which probably disrupts DNA binding by the gyrase.</text>
</comment>
<dbReference type="PANTHER" id="PTHR36150:SF1">
    <property type="entry name" value="DNA GYRASE INHIBITOR YACG"/>
    <property type="match status" value="1"/>
</dbReference>
<keyword evidence="2 3" id="KW-0862">Zinc</keyword>
<feature type="binding site" evidence="3">
    <location>
        <position position="39"/>
    </location>
    <ligand>
        <name>Zn(2+)</name>
        <dbReference type="ChEBI" id="CHEBI:29105"/>
    </ligand>
</feature>
<feature type="binding site" evidence="3">
    <location>
        <position position="18"/>
    </location>
    <ligand>
        <name>Zn(2+)</name>
        <dbReference type="ChEBI" id="CHEBI:29105"/>
    </ligand>
</feature>
<evidence type="ECO:0000256" key="3">
    <source>
        <dbReference type="HAMAP-Rule" id="MF_00649"/>
    </source>
</evidence>
<dbReference type="EMBL" id="JBGUBD010000005">
    <property type="protein sequence ID" value="MFA9478395.1"/>
    <property type="molecule type" value="Genomic_DNA"/>
</dbReference>
<evidence type="ECO:0000256" key="1">
    <source>
        <dbReference type="ARBA" id="ARBA00022723"/>
    </source>
</evidence>
<feature type="binding site" evidence="3">
    <location>
        <position position="35"/>
    </location>
    <ligand>
        <name>Zn(2+)</name>
        <dbReference type="ChEBI" id="CHEBI:29105"/>
    </ligand>
</feature>
<dbReference type="Gene3D" id="3.30.50.10">
    <property type="entry name" value="Erythroid Transcription Factor GATA-1, subunit A"/>
    <property type="match status" value="1"/>
</dbReference>
<reference evidence="4 5" key="1">
    <citation type="submission" date="2024-08" db="EMBL/GenBank/DDBJ databases">
        <title>Whole-genome sequencing of halo(alkali)philic microorganisms from hypersaline lakes.</title>
        <authorList>
            <person name="Sorokin D.Y."/>
            <person name="Merkel A.Y."/>
            <person name="Messina E."/>
            <person name="Yakimov M."/>
        </authorList>
    </citation>
    <scope>NUCLEOTIDE SEQUENCE [LARGE SCALE GENOMIC DNA]</scope>
    <source>
        <strain evidence="4 5">AB-hyl4</strain>
    </source>
</reference>
<keyword evidence="5" id="KW-1185">Reference proteome</keyword>